<feature type="region of interest" description="Disordered" evidence="1">
    <location>
        <begin position="232"/>
        <end position="283"/>
    </location>
</feature>
<protein>
    <submittedName>
        <fullName evidence="2">Uncharacterized protein</fullName>
    </submittedName>
</protein>
<feature type="compositionally biased region" description="Basic residues" evidence="1">
    <location>
        <begin position="150"/>
        <end position="159"/>
    </location>
</feature>
<comment type="caution">
    <text evidence="2">The sequence shown here is derived from an EMBL/GenBank/DDBJ whole genome shotgun (WGS) entry which is preliminary data.</text>
</comment>
<proteinExistence type="predicted"/>
<feature type="compositionally biased region" description="Basic residues" evidence="1">
    <location>
        <begin position="444"/>
        <end position="453"/>
    </location>
</feature>
<feature type="compositionally biased region" description="Low complexity" evidence="1">
    <location>
        <begin position="256"/>
        <end position="276"/>
    </location>
</feature>
<keyword evidence="3" id="KW-1185">Reference proteome</keyword>
<name>A0ABR3ZN52_9PEZI</name>
<dbReference type="Pfam" id="PF13136">
    <property type="entry name" value="DUF3984"/>
    <property type="match status" value="1"/>
</dbReference>
<feature type="region of interest" description="Disordered" evidence="1">
    <location>
        <begin position="387"/>
        <end position="494"/>
    </location>
</feature>
<accession>A0ABR3ZN52</accession>
<gene>
    <name evidence="2" type="ORF">Sste5346_001907</name>
</gene>
<evidence type="ECO:0000313" key="3">
    <source>
        <dbReference type="Proteomes" id="UP001583186"/>
    </source>
</evidence>
<evidence type="ECO:0000313" key="2">
    <source>
        <dbReference type="EMBL" id="KAL1901500.1"/>
    </source>
</evidence>
<dbReference type="Proteomes" id="UP001583186">
    <property type="component" value="Unassembled WGS sequence"/>
</dbReference>
<feature type="region of interest" description="Disordered" evidence="1">
    <location>
        <begin position="79"/>
        <end position="168"/>
    </location>
</feature>
<sequence>MDLAYSQQQQARRKNRSAANLQHLTLAPLTPRLPLRDDYDGTDIIDSHSYFTNAHAHSGSNSNSAALARIPSYIQGRSAPATPRLLSKSPTASRSHSHEGGRRALVSGGSGARTPGGSKSHANALAKSLSTTQLHFDGNQHVRSGASNGTRHHRRRKTDNHHNHSEGGDDWLFRAAAIVTSEARESKGQSWLTARASSTSLSGLRSAEEAEDVAAFERELAREREYLDRISGNSRRGSRRGSLDHDLVTSPLAAPASKSGSRFGSRAGSRLGSRANSRTHSRVGSRVQLFSMTAAGAEPGYFDYADVAEDDDEYREGTGTNNLATPAGPDFVNLDEALEAIELHQRDTSLEEEDHIRRLVKREKNGGVMGSWLGNVFGWSLFSVQETEGEVDDDDDDDEVSEEDDEDVSEDDDTEAEGTESSSSVLDEGVAAVGKDGKAAANGWRRRSRKRRSVVGWNKQGPAWAANRRRFEGDEGHSTEEPLPPPPGANEGTWQDAAWLLSVASKVIL</sequence>
<feature type="compositionally biased region" description="Acidic residues" evidence="1">
    <location>
        <begin position="387"/>
        <end position="418"/>
    </location>
</feature>
<reference evidence="2 3" key="1">
    <citation type="journal article" date="2024" name="IMA Fungus">
        <title>IMA Genome - F19 : A genome assembly and annotation guide to empower mycologists, including annotated draft genome sequences of Ceratocystis pirilliformis, Diaporthe australafricana, Fusarium ophioides, Paecilomyces lecythidis, and Sporothrix stenoceras.</title>
        <authorList>
            <person name="Aylward J."/>
            <person name="Wilson A.M."/>
            <person name="Visagie C.M."/>
            <person name="Spraker J."/>
            <person name="Barnes I."/>
            <person name="Buitendag C."/>
            <person name="Ceriani C."/>
            <person name="Del Mar Angel L."/>
            <person name="du Plessis D."/>
            <person name="Fuchs T."/>
            <person name="Gasser K."/>
            <person name="Kramer D."/>
            <person name="Li W."/>
            <person name="Munsamy K."/>
            <person name="Piso A."/>
            <person name="Price J.L."/>
            <person name="Sonnekus B."/>
            <person name="Thomas C."/>
            <person name="van der Nest A."/>
            <person name="van Dijk A."/>
            <person name="van Heerden A."/>
            <person name="van Vuuren N."/>
            <person name="Yilmaz N."/>
            <person name="Duong T.A."/>
            <person name="van der Merwe N.A."/>
            <person name="Wingfield M.J."/>
            <person name="Wingfield B.D."/>
        </authorList>
    </citation>
    <scope>NUCLEOTIDE SEQUENCE [LARGE SCALE GENOMIC DNA]</scope>
    <source>
        <strain evidence="2 3">CMW 5346</strain>
    </source>
</reference>
<feature type="compositionally biased region" description="Low complexity" evidence="1">
    <location>
        <begin position="429"/>
        <end position="443"/>
    </location>
</feature>
<feature type="compositionally biased region" description="Basic and acidic residues" evidence="1">
    <location>
        <begin position="469"/>
        <end position="480"/>
    </location>
</feature>
<dbReference type="EMBL" id="JAWCUI010000007">
    <property type="protein sequence ID" value="KAL1901500.1"/>
    <property type="molecule type" value="Genomic_DNA"/>
</dbReference>
<organism evidence="2 3">
    <name type="scientific">Sporothrix stenoceras</name>
    <dbReference type="NCBI Taxonomy" id="5173"/>
    <lineage>
        <taxon>Eukaryota</taxon>
        <taxon>Fungi</taxon>
        <taxon>Dikarya</taxon>
        <taxon>Ascomycota</taxon>
        <taxon>Pezizomycotina</taxon>
        <taxon>Sordariomycetes</taxon>
        <taxon>Sordariomycetidae</taxon>
        <taxon>Ophiostomatales</taxon>
        <taxon>Ophiostomataceae</taxon>
        <taxon>Sporothrix</taxon>
    </lineage>
</organism>
<dbReference type="InterPro" id="IPR025040">
    <property type="entry name" value="DUF3984"/>
</dbReference>
<evidence type="ECO:0000256" key="1">
    <source>
        <dbReference type="SAM" id="MobiDB-lite"/>
    </source>
</evidence>